<dbReference type="RefSeq" id="XP_026598588.1">
    <property type="nucleotide sequence ID" value="XM_026752950.1"/>
</dbReference>
<feature type="compositionally biased region" description="Low complexity" evidence="5">
    <location>
        <begin position="775"/>
        <end position="794"/>
    </location>
</feature>
<evidence type="ECO:0000256" key="2">
    <source>
        <dbReference type="ARBA" id="ARBA00056552"/>
    </source>
</evidence>
<evidence type="ECO:0000313" key="10">
    <source>
        <dbReference type="EMBL" id="RDW60476.1"/>
    </source>
</evidence>
<dbReference type="AlphaFoldDB" id="A0A3D8QF43"/>
<evidence type="ECO:0000256" key="1">
    <source>
        <dbReference type="ARBA" id="ARBA00023157"/>
    </source>
</evidence>
<dbReference type="GO" id="GO:0004222">
    <property type="term" value="F:metalloendopeptidase activity"/>
    <property type="evidence" value="ECO:0007669"/>
    <property type="project" value="InterPro"/>
</dbReference>
<feature type="compositionally biased region" description="Pro residues" evidence="5">
    <location>
        <begin position="795"/>
        <end position="836"/>
    </location>
</feature>
<dbReference type="InterPro" id="IPR024079">
    <property type="entry name" value="MetalloPept_cat_dom_sf"/>
</dbReference>
<keyword evidence="4" id="KW-0862">Zinc</keyword>
<dbReference type="GO" id="GO:0046872">
    <property type="term" value="F:metal ion binding"/>
    <property type="evidence" value="ECO:0007669"/>
    <property type="project" value="UniProtKB-KW"/>
</dbReference>
<evidence type="ECO:0000259" key="9">
    <source>
        <dbReference type="PROSITE" id="PS50215"/>
    </source>
</evidence>
<protein>
    <recommendedName>
        <fullName evidence="3">Disintegrin and metalloproteinase domain-containing protein B</fullName>
    </recommendedName>
</protein>
<dbReference type="InterPro" id="IPR001762">
    <property type="entry name" value="Disintegrin_dom"/>
</dbReference>
<feature type="domain" description="Disintegrin" evidence="8">
    <location>
        <begin position="532"/>
        <end position="621"/>
    </location>
</feature>
<evidence type="ECO:0000256" key="7">
    <source>
        <dbReference type="SAM" id="SignalP"/>
    </source>
</evidence>
<feature type="active site" evidence="4">
    <location>
        <position position="443"/>
    </location>
</feature>
<dbReference type="SUPFAM" id="SSF57552">
    <property type="entry name" value="Blood coagulation inhibitor (disintegrin)"/>
    <property type="match status" value="1"/>
</dbReference>
<keyword evidence="4" id="KW-0479">Metal-binding</keyword>
<comment type="caution">
    <text evidence="4">Lacks conserved residue(s) required for the propagation of feature annotation.</text>
</comment>
<comment type="function">
    <text evidence="2">Probable zinc protease.</text>
</comment>
<feature type="binding site" evidence="4">
    <location>
        <position position="442"/>
    </location>
    <ligand>
        <name>Zn(2+)</name>
        <dbReference type="ChEBI" id="CHEBI:29105"/>
        <note>catalytic</note>
    </ligand>
</feature>
<dbReference type="PROSITE" id="PS50215">
    <property type="entry name" value="ADAM_MEPRO"/>
    <property type="match status" value="1"/>
</dbReference>
<keyword evidence="11" id="KW-1185">Reference proteome</keyword>
<dbReference type="CDD" id="cd04271">
    <property type="entry name" value="ZnMc_ADAM_fungal"/>
    <property type="match status" value="1"/>
</dbReference>
<feature type="transmembrane region" description="Helical" evidence="6">
    <location>
        <begin position="722"/>
        <end position="743"/>
    </location>
</feature>
<dbReference type="Gene3D" id="3.40.390.10">
    <property type="entry name" value="Collagenase (Catalytic Domain)"/>
    <property type="match status" value="1"/>
</dbReference>
<dbReference type="OrthoDB" id="5951731at2759"/>
<evidence type="ECO:0000256" key="3">
    <source>
        <dbReference type="ARBA" id="ARBA00074021"/>
    </source>
</evidence>
<dbReference type="Pfam" id="PF13688">
    <property type="entry name" value="Reprolysin_5"/>
    <property type="match status" value="1"/>
</dbReference>
<dbReference type="Pfam" id="PF00200">
    <property type="entry name" value="Disintegrin"/>
    <property type="match status" value="1"/>
</dbReference>
<evidence type="ECO:0000256" key="4">
    <source>
        <dbReference type="PROSITE-ProRule" id="PRU00276"/>
    </source>
</evidence>
<gene>
    <name evidence="10" type="ORF">DSM5745_10934</name>
</gene>
<keyword evidence="6" id="KW-1133">Transmembrane helix</keyword>
<dbReference type="Gene3D" id="4.10.70.10">
    <property type="entry name" value="Disintegrin domain"/>
    <property type="match status" value="1"/>
</dbReference>
<comment type="caution">
    <text evidence="10">The sequence shown here is derived from an EMBL/GenBank/DDBJ whole genome shotgun (WGS) entry which is preliminary data.</text>
</comment>
<feature type="domain" description="Peptidase M12B" evidence="9">
    <location>
        <begin position="297"/>
        <end position="507"/>
    </location>
</feature>
<feature type="binding site" evidence="4">
    <location>
        <position position="452"/>
    </location>
    <ligand>
        <name>Zn(2+)</name>
        <dbReference type="ChEBI" id="CHEBI:29105"/>
        <note>catalytic</note>
    </ligand>
</feature>
<keyword evidence="6" id="KW-0812">Transmembrane</keyword>
<dbReference type="PROSITE" id="PS50214">
    <property type="entry name" value="DISINTEGRIN_2"/>
    <property type="match status" value="1"/>
</dbReference>
<dbReference type="FunFam" id="4.10.70.10:FF:000003">
    <property type="entry name" value="Disintegrin and metalloproteinase domain-containing protein 17"/>
    <property type="match status" value="1"/>
</dbReference>
<dbReference type="GO" id="GO:0006508">
    <property type="term" value="P:proteolysis"/>
    <property type="evidence" value="ECO:0007669"/>
    <property type="project" value="InterPro"/>
</dbReference>
<feature type="signal peptide" evidence="7">
    <location>
        <begin position="1"/>
        <end position="24"/>
    </location>
</feature>
<accession>A0A3D8QF43</accession>
<dbReference type="SUPFAM" id="SSF55486">
    <property type="entry name" value="Metalloproteases ('zincins'), catalytic domain"/>
    <property type="match status" value="1"/>
</dbReference>
<evidence type="ECO:0000259" key="8">
    <source>
        <dbReference type="PROSITE" id="PS50214"/>
    </source>
</evidence>
<feature type="chain" id="PRO_5017552848" description="Disintegrin and metalloproteinase domain-containing protein B" evidence="7">
    <location>
        <begin position="25"/>
        <end position="844"/>
    </location>
</feature>
<evidence type="ECO:0000313" key="11">
    <source>
        <dbReference type="Proteomes" id="UP000256690"/>
    </source>
</evidence>
<sequence>MRLLNPVIPLVVGVLSLFTDGVQARSQAPNAIRRVSSLEQPTIKAASKTNRVDHLSHFDITFTIRDKDQRIKLELEPNHDILADDAYVQYLGADGKIHTEEPILRDKHKVFKGRTLIGRGKGQGTWEPAGWTRIYIKEDGPRPLFEGVFNIRGDNHHVQLQTTYLQRKRPQDVEIPRQDEEYMVFYRDSDLLRAETPGRTDLKRSLTKDDEHELESRWNTIGSTCEADKLEFNSDPEHPVLRSFTEQKSSWASMPMADLFGLGFSKRNDINTVTGNGGGVNLQATIGDTSGCPNTKKVALVGVATDCSFWEKFDGKDDVQSSVVSMVNSASDVFESSFNISLGLRNLTITDRECSDTSSSAVQWNMPCSQGNITQRLDLFSDWRGEQSDDNAYWTLMSDCNTGAEVGLAWLGQLCNNKASGSVSGTNVVVSTGTAGWQIFAHESGHTFGAVHDCTDQTCSSNQQSSSSNSGCCPLSTSTCSAGGDYIMNPSTGADISKFSQCTVGNVCSALGRNSVNSECLSDNKGIVSFTGAQCGNGIVEEGEDCDCGGSDSCGDNACCNASTCKFTDGSVCDDANDGCCTSCQFSAASTVCRPSTGECDIQETCTGNSSTCPTDTYKKDGDSCGSGDLQCASGQCTSRDEQCRNMLSSEYGTNDTTACDNSQFPSCQIYCSVSGGSSFGTIQCMTNSQNYIDGTPCENGGRCRNGSCEGGKSWIEAHKNIIIPVVAGVGGLIVLAILICLFRRCRRSRYTMKPMPPVPTAYGAWPRQMPPQPQQTQMRRLSRSPGPGYGQVPQGPPPQGPYPGPYGPYPGPGPQRGPGPMPSPYPSYPDGPPPGYTQTARYA</sequence>
<proteinExistence type="predicted"/>
<evidence type="ECO:0000256" key="5">
    <source>
        <dbReference type="SAM" id="MobiDB-lite"/>
    </source>
</evidence>
<dbReference type="GeneID" id="38121304"/>
<dbReference type="Proteomes" id="UP000256690">
    <property type="component" value="Unassembled WGS sequence"/>
</dbReference>
<keyword evidence="7" id="KW-0732">Signal</keyword>
<reference evidence="10 11" key="1">
    <citation type="journal article" date="2018" name="IMA Fungus">
        <title>IMA Genome-F 9: Draft genome sequence of Annulohypoxylon stygium, Aspergillus mulundensis, Berkeleyomyces basicola (syn. Thielaviopsis basicola), Ceratocystis smalleyi, two Cercospora beticola strains, Coleophoma cylindrospora, Fusarium fracticaudum, Phialophora cf. hyalina, and Morchella septimelata.</title>
        <authorList>
            <person name="Wingfield B.D."/>
            <person name="Bills G.F."/>
            <person name="Dong Y."/>
            <person name="Huang W."/>
            <person name="Nel W.J."/>
            <person name="Swalarsk-Parry B.S."/>
            <person name="Vaghefi N."/>
            <person name="Wilken P.M."/>
            <person name="An Z."/>
            <person name="de Beer Z.W."/>
            <person name="De Vos L."/>
            <person name="Chen L."/>
            <person name="Duong T.A."/>
            <person name="Gao Y."/>
            <person name="Hammerbacher A."/>
            <person name="Kikkert J.R."/>
            <person name="Li Y."/>
            <person name="Li H."/>
            <person name="Li K."/>
            <person name="Li Q."/>
            <person name="Liu X."/>
            <person name="Ma X."/>
            <person name="Naidoo K."/>
            <person name="Pethybridge S.J."/>
            <person name="Sun J."/>
            <person name="Steenkamp E.T."/>
            <person name="van der Nest M.A."/>
            <person name="van Wyk S."/>
            <person name="Wingfield M.J."/>
            <person name="Xiong C."/>
            <person name="Yue Q."/>
            <person name="Zhang X."/>
        </authorList>
    </citation>
    <scope>NUCLEOTIDE SEQUENCE [LARGE SCALE GENOMIC DNA]</scope>
    <source>
        <strain evidence="10 11">DSM 5745</strain>
    </source>
</reference>
<evidence type="ECO:0000256" key="6">
    <source>
        <dbReference type="SAM" id="Phobius"/>
    </source>
</evidence>
<keyword evidence="6" id="KW-0472">Membrane</keyword>
<dbReference type="InterPro" id="IPR036436">
    <property type="entry name" value="Disintegrin_dom_sf"/>
</dbReference>
<dbReference type="PANTHER" id="PTHR11905:SF159">
    <property type="entry name" value="ADAM METALLOPROTEASE"/>
    <property type="match status" value="1"/>
</dbReference>
<feature type="binding site" evidence="4">
    <location>
        <position position="446"/>
    </location>
    <ligand>
        <name>Zn(2+)</name>
        <dbReference type="ChEBI" id="CHEBI:29105"/>
        <note>catalytic</note>
    </ligand>
</feature>
<dbReference type="STRING" id="1810919.A0A3D8QF43"/>
<organism evidence="10 11">
    <name type="scientific">Aspergillus mulundensis</name>
    <dbReference type="NCBI Taxonomy" id="1810919"/>
    <lineage>
        <taxon>Eukaryota</taxon>
        <taxon>Fungi</taxon>
        <taxon>Dikarya</taxon>
        <taxon>Ascomycota</taxon>
        <taxon>Pezizomycotina</taxon>
        <taxon>Eurotiomycetes</taxon>
        <taxon>Eurotiomycetidae</taxon>
        <taxon>Eurotiales</taxon>
        <taxon>Aspergillaceae</taxon>
        <taxon>Aspergillus</taxon>
        <taxon>Aspergillus subgen. Nidulantes</taxon>
    </lineage>
</organism>
<dbReference type="InterPro" id="IPR034028">
    <property type="entry name" value="ZnMc_ADAM_fungal"/>
</dbReference>
<dbReference type="EMBL" id="PVWQ01000018">
    <property type="protein sequence ID" value="RDW60476.1"/>
    <property type="molecule type" value="Genomic_DNA"/>
</dbReference>
<dbReference type="SMART" id="SM00050">
    <property type="entry name" value="DISIN"/>
    <property type="match status" value="1"/>
</dbReference>
<name>A0A3D8QF43_9EURO</name>
<keyword evidence="1" id="KW-1015">Disulfide bond</keyword>
<dbReference type="PANTHER" id="PTHR11905">
    <property type="entry name" value="ADAM A DISINTEGRIN AND METALLOPROTEASE DOMAIN"/>
    <property type="match status" value="1"/>
</dbReference>
<feature type="region of interest" description="Disordered" evidence="5">
    <location>
        <begin position="758"/>
        <end position="844"/>
    </location>
</feature>
<dbReference type="InterPro" id="IPR001590">
    <property type="entry name" value="Peptidase_M12B"/>
</dbReference>